<dbReference type="InterPro" id="IPR003594">
    <property type="entry name" value="HATPase_dom"/>
</dbReference>
<dbReference type="Proteomes" id="UP000410492">
    <property type="component" value="Unassembled WGS sequence"/>
</dbReference>
<dbReference type="PANTHER" id="PTHR45526:SF1">
    <property type="entry name" value="TRANSCRIPTIONAL REGULATORY PROTEIN DCUR-RELATED"/>
    <property type="match status" value="1"/>
</dbReference>
<sequence length="548" mass="61702">MESIYEGVIAIDDDLRIEVINQAARKLLGLSQPARELRGQPIGQVIAPVQFFNPQTMLAKDTHDEICRFNDLTVIASRVRIMLEDALQGWVITFRDRNEIDSLSAQLSQVKRYVDNLRIMRHEQLNRMTTLSGLLHMGRYEEAIRYIQAQSEHAQELLDFISSRFSSPTLCGLLLGKAARAREKGVELSFDPACRMDKPFLPLPESELISIIGNLLDNAIEATQRAPLPHAPVEVLIKLSAQELIIEVADQGVGIRPEIRDRIFERGITTKTRGDHGIGLLAAQSKLPITPHAVPFSHCLFPPRERPGTPHGNWKIPTMQHELIDVLIVEDENELAQLHAELIGKHPRLRLVGIASSLADAQVQLESKRPQLMLLDNYLPDGKGITLVSDPMLARANCSVIFITAASDMGTCSQAIRNGAFDYILKPVSWKRLSQSLERFVQFAEQQRVWKIVDQQNVDSLYQLQAKNYRLDNGSKGIEENTLARVQTLFNNKAAHCFTVDEVVSETGLSKTTTRRYLEHCVEVGFLSVEMLYGKIGHPRRMYKRSAV</sequence>
<feature type="domain" description="Histidine kinase" evidence="5">
    <location>
        <begin position="119"/>
        <end position="280"/>
    </location>
</feature>
<organism evidence="8 9">
    <name type="scientific">Callosobruchus maculatus</name>
    <name type="common">Southern cowpea weevil</name>
    <name type="synonym">Pulse bruchid</name>
    <dbReference type="NCBI Taxonomy" id="64391"/>
    <lineage>
        <taxon>Eukaryota</taxon>
        <taxon>Metazoa</taxon>
        <taxon>Ecdysozoa</taxon>
        <taxon>Arthropoda</taxon>
        <taxon>Hexapoda</taxon>
        <taxon>Insecta</taxon>
        <taxon>Pterygota</taxon>
        <taxon>Neoptera</taxon>
        <taxon>Endopterygota</taxon>
        <taxon>Coleoptera</taxon>
        <taxon>Polyphaga</taxon>
        <taxon>Cucujiformia</taxon>
        <taxon>Chrysomeloidea</taxon>
        <taxon>Chrysomelidae</taxon>
        <taxon>Bruchinae</taxon>
        <taxon>Bruchini</taxon>
        <taxon>Callosobruchus</taxon>
    </lineage>
</organism>
<evidence type="ECO:0000256" key="4">
    <source>
        <dbReference type="PROSITE-ProRule" id="PRU00169"/>
    </source>
</evidence>
<evidence type="ECO:0000313" key="8">
    <source>
        <dbReference type="EMBL" id="VEN64065.1"/>
    </source>
</evidence>
<evidence type="ECO:0000259" key="7">
    <source>
        <dbReference type="PROSITE" id="PS50112"/>
    </source>
</evidence>
<accession>A0A653DX35</accession>
<proteinExistence type="predicted"/>
<evidence type="ECO:0000256" key="1">
    <source>
        <dbReference type="ARBA" id="ARBA00022553"/>
    </source>
</evidence>
<dbReference type="Pfam" id="PF02518">
    <property type="entry name" value="HATPase_c"/>
    <property type="match status" value="1"/>
</dbReference>
<dbReference type="InterPro" id="IPR036890">
    <property type="entry name" value="HATPase_C_sf"/>
</dbReference>
<dbReference type="AlphaFoldDB" id="A0A653DX35"/>
<feature type="domain" description="PAS" evidence="7">
    <location>
        <begin position="1"/>
        <end position="32"/>
    </location>
</feature>
<dbReference type="SUPFAM" id="SSF55785">
    <property type="entry name" value="PYP-like sensor domain (PAS domain)"/>
    <property type="match status" value="1"/>
</dbReference>
<dbReference type="Pfam" id="PF20714">
    <property type="entry name" value="HTH_64"/>
    <property type="match status" value="1"/>
</dbReference>
<dbReference type="InterPro" id="IPR035965">
    <property type="entry name" value="PAS-like_dom_sf"/>
</dbReference>
<feature type="domain" description="Response regulatory" evidence="6">
    <location>
        <begin position="325"/>
        <end position="441"/>
    </location>
</feature>
<evidence type="ECO:0000256" key="2">
    <source>
        <dbReference type="ARBA" id="ARBA00022679"/>
    </source>
</evidence>
<dbReference type="InterPro" id="IPR005467">
    <property type="entry name" value="His_kinase_dom"/>
</dbReference>
<dbReference type="Gene3D" id="3.40.50.2300">
    <property type="match status" value="1"/>
</dbReference>
<evidence type="ECO:0000313" key="9">
    <source>
        <dbReference type="Proteomes" id="UP000410492"/>
    </source>
</evidence>
<dbReference type="SMART" id="SM00387">
    <property type="entry name" value="HATPase_c"/>
    <property type="match status" value="1"/>
</dbReference>
<dbReference type="GO" id="GO:0000156">
    <property type="term" value="F:phosphorelay response regulator activity"/>
    <property type="evidence" value="ECO:0007669"/>
    <property type="project" value="TreeGrafter"/>
</dbReference>
<gene>
    <name evidence="8" type="ORF">CALMAC_LOCUS20707</name>
</gene>
<dbReference type="Pfam" id="PF14689">
    <property type="entry name" value="SPOB_a"/>
    <property type="match status" value="1"/>
</dbReference>
<dbReference type="Pfam" id="PF00072">
    <property type="entry name" value="Response_reg"/>
    <property type="match status" value="1"/>
</dbReference>
<keyword evidence="1 4" id="KW-0597">Phosphoprotein</keyword>
<dbReference type="SUPFAM" id="SSF55890">
    <property type="entry name" value="Sporulation response regulatory protein Spo0B"/>
    <property type="match status" value="1"/>
</dbReference>
<dbReference type="PROSITE" id="PS50109">
    <property type="entry name" value="HIS_KIN"/>
    <property type="match status" value="1"/>
</dbReference>
<dbReference type="InterPro" id="IPR000014">
    <property type="entry name" value="PAS"/>
</dbReference>
<keyword evidence="3" id="KW-0418">Kinase</keyword>
<dbReference type="Gene3D" id="3.30.450.20">
    <property type="entry name" value="PAS domain"/>
    <property type="match status" value="1"/>
</dbReference>
<dbReference type="SUPFAM" id="SSF52172">
    <property type="entry name" value="CheY-like"/>
    <property type="match status" value="1"/>
</dbReference>
<keyword evidence="2" id="KW-0808">Transferase</keyword>
<dbReference type="PROSITE" id="PS50110">
    <property type="entry name" value="RESPONSE_REGULATORY"/>
    <property type="match status" value="1"/>
</dbReference>
<protein>
    <recommendedName>
        <fullName evidence="10">Histidine kinase</fullName>
    </recommendedName>
</protein>
<evidence type="ECO:0008006" key="10">
    <source>
        <dbReference type="Google" id="ProtNLM"/>
    </source>
</evidence>
<name>A0A653DX35_CALMS</name>
<dbReference type="GO" id="GO:0000155">
    <property type="term" value="F:phosphorelay sensor kinase activity"/>
    <property type="evidence" value="ECO:0007669"/>
    <property type="project" value="InterPro"/>
</dbReference>
<dbReference type="InterPro" id="IPR051271">
    <property type="entry name" value="2C-system_Tx_regulators"/>
</dbReference>
<dbReference type="EMBL" id="CAACVG010015090">
    <property type="protein sequence ID" value="VEN64065.1"/>
    <property type="molecule type" value="Genomic_DNA"/>
</dbReference>
<dbReference type="OrthoDB" id="8300042at2759"/>
<dbReference type="Pfam" id="PF13188">
    <property type="entry name" value="PAS_8"/>
    <property type="match status" value="1"/>
</dbReference>
<evidence type="ECO:0000259" key="6">
    <source>
        <dbReference type="PROSITE" id="PS50110"/>
    </source>
</evidence>
<dbReference type="Gene3D" id="3.30.565.10">
    <property type="entry name" value="Histidine kinase-like ATPase, C-terminal domain"/>
    <property type="match status" value="1"/>
</dbReference>
<feature type="modified residue" description="4-aspartylphosphate" evidence="4">
    <location>
        <position position="376"/>
    </location>
</feature>
<reference evidence="8 9" key="1">
    <citation type="submission" date="2019-01" db="EMBL/GenBank/DDBJ databases">
        <authorList>
            <person name="Sayadi A."/>
        </authorList>
    </citation>
    <scope>NUCLEOTIDE SEQUENCE [LARGE SCALE GENOMIC DNA]</scope>
</reference>
<dbReference type="PANTHER" id="PTHR45526">
    <property type="entry name" value="TRANSCRIPTIONAL REGULATORY PROTEIN DPIA"/>
    <property type="match status" value="1"/>
</dbReference>
<dbReference type="InterPro" id="IPR011006">
    <property type="entry name" value="CheY-like_superfamily"/>
</dbReference>
<dbReference type="PROSITE" id="PS50112">
    <property type="entry name" value="PAS"/>
    <property type="match status" value="1"/>
</dbReference>
<dbReference type="CDD" id="cd00130">
    <property type="entry name" value="PAS"/>
    <property type="match status" value="1"/>
</dbReference>
<dbReference type="InterPro" id="IPR016120">
    <property type="entry name" value="Sig_transdc_His_kin_SpoOB"/>
</dbReference>
<dbReference type="InterPro" id="IPR048714">
    <property type="entry name" value="DpiA-like_HTH"/>
</dbReference>
<dbReference type="Gene3D" id="1.10.287.130">
    <property type="match status" value="1"/>
</dbReference>
<evidence type="ECO:0000259" key="5">
    <source>
        <dbReference type="PROSITE" id="PS50109"/>
    </source>
</evidence>
<dbReference type="InterPro" id="IPR039506">
    <property type="entry name" value="SPOB_a"/>
</dbReference>
<dbReference type="SUPFAM" id="SSF55874">
    <property type="entry name" value="ATPase domain of HSP90 chaperone/DNA topoisomerase II/histidine kinase"/>
    <property type="match status" value="1"/>
</dbReference>
<dbReference type="InterPro" id="IPR001789">
    <property type="entry name" value="Sig_transdc_resp-reg_receiver"/>
</dbReference>
<evidence type="ECO:0000256" key="3">
    <source>
        <dbReference type="ARBA" id="ARBA00022777"/>
    </source>
</evidence>
<keyword evidence="9" id="KW-1185">Reference proteome</keyword>
<dbReference type="SMART" id="SM00448">
    <property type="entry name" value="REC"/>
    <property type="match status" value="1"/>
</dbReference>